<feature type="compositionally biased region" description="Basic and acidic residues" evidence="1">
    <location>
        <begin position="1"/>
        <end position="10"/>
    </location>
</feature>
<comment type="caution">
    <text evidence="2">The sequence shown here is derived from an EMBL/GenBank/DDBJ whole genome shotgun (WGS) entry which is preliminary data.</text>
</comment>
<name>A0ABQ7PU40_PLUXY</name>
<dbReference type="EMBL" id="JAHIBW010000029">
    <property type="protein sequence ID" value="KAG7296424.1"/>
    <property type="molecule type" value="Genomic_DNA"/>
</dbReference>
<sequence>MEKTSKDRVYEASTNQAVQACGRGEGSVGAQPAANVDGAGAGDAARGRGGGGARGGAPALARAAAAAAPRGAHEARRRLHHRRMWCGADPAGAHPHHQLGEPDPHHVHVGAHSEELPGGGRDGAAQHPLHGRRGARHRRLLHPGAHQ</sequence>
<feature type="region of interest" description="Disordered" evidence="1">
    <location>
        <begin position="1"/>
        <end position="147"/>
    </location>
</feature>
<feature type="compositionally biased region" description="Basic and acidic residues" evidence="1">
    <location>
        <begin position="98"/>
        <end position="115"/>
    </location>
</feature>
<organism evidence="2 3">
    <name type="scientific">Plutella xylostella</name>
    <name type="common">Diamondback moth</name>
    <name type="synonym">Plutella maculipennis</name>
    <dbReference type="NCBI Taxonomy" id="51655"/>
    <lineage>
        <taxon>Eukaryota</taxon>
        <taxon>Metazoa</taxon>
        <taxon>Ecdysozoa</taxon>
        <taxon>Arthropoda</taxon>
        <taxon>Hexapoda</taxon>
        <taxon>Insecta</taxon>
        <taxon>Pterygota</taxon>
        <taxon>Neoptera</taxon>
        <taxon>Endopterygota</taxon>
        <taxon>Lepidoptera</taxon>
        <taxon>Glossata</taxon>
        <taxon>Ditrysia</taxon>
        <taxon>Yponomeutoidea</taxon>
        <taxon>Plutellidae</taxon>
        <taxon>Plutella</taxon>
    </lineage>
</organism>
<evidence type="ECO:0000313" key="2">
    <source>
        <dbReference type="EMBL" id="KAG7296424.1"/>
    </source>
</evidence>
<feature type="compositionally biased region" description="Basic residues" evidence="1">
    <location>
        <begin position="75"/>
        <end position="84"/>
    </location>
</feature>
<accession>A0ABQ7PU40</accession>
<feature type="compositionally biased region" description="Basic residues" evidence="1">
    <location>
        <begin position="129"/>
        <end position="141"/>
    </location>
</feature>
<keyword evidence="3" id="KW-1185">Reference proteome</keyword>
<evidence type="ECO:0000313" key="3">
    <source>
        <dbReference type="Proteomes" id="UP000823941"/>
    </source>
</evidence>
<gene>
    <name evidence="2" type="ORF">JYU34_021581</name>
</gene>
<dbReference type="Proteomes" id="UP000823941">
    <property type="component" value="Chromosome 29"/>
</dbReference>
<reference evidence="2 3" key="1">
    <citation type="submission" date="2021-06" db="EMBL/GenBank/DDBJ databases">
        <title>A haploid diamondback moth (Plutella xylostella L.) genome assembly resolves 31 chromosomes and identifies a diamide resistance mutation.</title>
        <authorList>
            <person name="Ward C.M."/>
            <person name="Perry K.D."/>
            <person name="Baker G."/>
            <person name="Powis K."/>
            <person name="Heckel D.G."/>
            <person name="Baxter S.W."/>
        </authorList>
    </citation>
    <scope>NUCLEOTIDE SEQUENCE [LARGE SCALE GENOMIC DNA]</scope>
    <source>
        <strain evidence="2 3">LV</strain>
        <tissue evidence="2">Single pupa</tissue>
    </source>
</reference>
<feature type="compositionally biased region" description="Low complexity" evidence="1">
    <location>
        <begin position="56"/>
        <end position="70"/>
    </location>
</feature>
<proteinExistence type="predicted"/>
<evidence type="ECO:0000256" key="1">
    <source>
        <dbReference type="SAM" id="MobiDB-lite"/>
    </source>
</evidence>
<protein>
    <submittedName>
        <fullName evidence="2">Uncharacterized protein</fullName>
    </submittedName>
</protein>